<dbReference type="SUPFAM" id="SSF48239">
    <property type="entry name" value="Terpenoid cyclases/Protein prenyltransferases"/>
    <property type="match status" value="1"/>
</dbReference>
<dbReference type="Proteomes" id="UP001155241">
    <property type="component" value="Unassembled WGS sequence"/>
</dbReference>
<feature type="compositionally biased region" description="Low complexity" evidence="1">
    <location>
        <begin position="112"/>
        <end position="128"/>
    </location>
</feature>
<dbReference type="RefSeq" id="WP_252853802.1">
    <property type="nucleotide sequence ID" value="NZ_JAMXLR010000061.1"/>
</dbReference>
<reference evidence="2" key="1">
    <citation type="submission" date="2022-06" db="EMBL/GenBank/DDBJ databases">
        <title>Aeoliella straminimaris, a novel planctomycete from sediments.</title>
        <authorList>
            <person name="Vitorino I.R."/>
            <person name="Lage O.M."/>
        </authorList>
    </citation>
    <scope>NUCLEOTIDE SEQUENCE</scope>
    <source>
        <strain evidence="2">ICT_H6.2</strain>
    </source>
</reference>
<accession>A0A9X2JK13</accession>
<organism evidence="2 3">
    <name type="scientific">Aeoliella straminimaris</name>
    <dbReference type="NCBI Taxonomy" id="2954799"/>
    <lineage>
        <taxon>Bacteria</taxon>
        <taxon>Pseudomonadati</taxon>
        <taxon>Planctomycetota</taxon>
        <taxon>Planctomycetia</taxon>
        <taxon>Pirellulales</taxon>
        <taxon>Lacipirellulaceae</taxon>
        <taxon>Aeoliella</taxon>
    </lineage>
</organism>
<name>A0A9X2JK13_9BACT</name>
<sequence>MAALSVALGGSYAAVGQQGSSRPAIDINAPATLRATIGEAGRKSLPIESLPDVHGLDLSEPAKTKLRLSRRSPAKVQPAPLASKGPALMMPGLVEPSDAPLADVLPAREEPATQGEAPPAAPEQFQPEWRPSGKVAKVREETAAPQAPSTLKSDNAKPLVVKQPPTNEAKPAKPKVIAKQDEDTKRQQQAAPLKQDSVAADEVTPEPADIEPAQPLKPLTRNQIYLRNKMRKVLSYYYRQQLNSHEHDTWEAMHMMLAYGLHSRIKAGGPQGESMTAIGWLCYNNPCKSKQLMILNDEGEIRAQYGVGLQGHMGQFLAMLAQCNVDPSYPIRVDGKEFTIRDLIEAEKKTCYPNTELTFKLIALMHYLPSDSQWVNDRGEQWNIEKLIEEELKQPIRGAACGGTHRLGGLTLAVRKRQARGEPVEGVWLQAKQFTEKYEQYLYRLQNPDGSFSTEWFRGPGRESDIDRRCRTTGHLLEWALYQAEDDQLTSYRLVKATNYLTNLLYSNSDNAWEIGPQAHALHALSLYDQRVFQPHDKARPMAKSDDNGADKPKWVADSQRMRTIPRQEKSADRSKGGWWWNR</sequence>
<dbReference type="InterPro" id="IPR008930">
    <property type="entry name" value="Terpenoid_cyclase/PrenylTrfase"/>
</dbReference>
<feature type="region of interest" description="Disordered" evidence="1">
    <location>
        <begin position="539"/>
        <end position="583"/>
    </location>
</feature>
<feature type="compositionally biased region" description="Basic and acidic residues" evidence="1">
    <location>
        <begin position="566"/>
        <end position="576"/>
    </location>
</feature>
<proteinExistence type="predicted"/>
<comment type="caution">
    <text evidence="2">The sequence shown here is derived from an EMBL/GenBank/DDBJ whole genome shotgun (WGS) entry which is preliminary data.</text>
</comment>
<feature type="region of interest" description="Disordered" evidence="1">
    <location>
        <begin position="66"/>
        <end position="214"/>
    </location>
</feature>
<evidence type="ECO:0000256" key="1">
    <source>
        <dbReference type="SAM" id="MobiDB-lite"/>
    </source>
</evidence>
<protein>
    <submittedName>
        <fullName evidence="2">Uncharacterized protein</fullName>
    </submittedName>
</protein>
<evidence type="ECO:0000313" key="3">
    <source>
        <dbReference type="Proteomes" id="UP001155241"/>
    </source>
</evidence>
<keyword evidence="3" id="KW-1185">Reference proteome</keyword>
<evidence type="ECO:0000313" key="2">
    <source>
        <dbReference type="EMBL" id="MCO6045689.1"/>
    </source>
</evidence>
<dbReference type="EMBL" id="JAMXLR010000061">
    <property type="protein sequence ID" value="MCO6045689.1"/>
    <property type="molecule type" value="Genomic_DNA"/>
</dbReference>
<feature type="compositionally biased region" description="Basic and acidic residues" evidence="1">
    <location>
        <begin position="539"/>
        <end position="555"/>
    </location>
</feature>
<dbReference type="AlphaFoldDB" id="A0A9X2JK13"/>
<gene>
    <name evidence="2" type="ORF">NG895_17465</name>
</gene>